<keyword evidence="1 4" id="KW-0378">Hydrolase</keyword>
<gene>
    <name evidence="7" type="ORF">AUEXF2481DRAFT_484430</name>
</gene>
<dbReference type="InParanoid" id="A0A074YW72"/>
<dbReference type="OrthoDB" id="626167at2759"/>
<dbReference type="InterPro" id="IPR016035">
    <property type="entry name" value="Acyl_Trfase/lysoPLipase"/>
</dbReference>
<dbReference type="STRING" id="1043005.A0A074YW72"/>
<feature type="compositionally biased region" description="Basic and acidic residues" evidence="5">
    <location>
        <begin position="424"/>
        <end position="437"/>
    </location>
</feature>
<dbReference type="GO" id="GO:0046486">
    <property type="term" value="P:glycerolipid metabolic process"/>
    <property type="evidence" value="ECO:0007669"/>
    <property type="project" value="UniProtKB-ARBA"/>
</dbReference>
<evidence type="ECO:0000256" key="4">
    <source>
        <dbReference type="PROSITE-ProRule" id="PRU01161"/>
    </source>
</evidence>
<evidence type="ECO:0000256" key="1">
    <source>
        <dbReference type="ARBA" id="ARBA00022801"/>
    </source>
</evidence>
<dbReference type="PANTHER" id="PTHR24185">
    <property type="entry name" value="CALCIUM-INDEPENDENT PHOSPHOLIPASE A2-GAMMA"/>
    <property type="match status" value="1"/>
</dbReference>
<feature type="short sequence motif" description="DGA/G" evidence="4">
    <location>
        <begin position="181"/>
        <end position="183"/>
    </location>
</feature>
<dbReference type="Pfam" id="PF01734">
    <property type="entry name" value="Patatin"/>
    <property type="match status" value="1"/>
</dbReference>
<evidence type="ECO:0000256" key="3">
    <source>
        <dbReference type="ARBA" id="ARBA00023098"/>
    </source>
</evidence>
<dbReference type="Proteomes" id="UP000030641">
    <property type="component" value="Unassembled WGS sequence"/>
</dbReference>
<feature type="short sequence motif" description="GXSXG" evidence="4">
    <location>
        <begin position="3"/>
        <end position="7"/>
    </location>
</feature>
<name>A0A074YW72_AURSE</name>
<organism evidence="7 8">
    <name type="scientific">Aureobasidium subglaciale (strain EXF-2481)</name>
    <name type="common">Aureobasidium pullulans var. subglaciale</name>
    <dbReference type="NCBI Taxonomy" id="1043005"/>
    <lineage>
        <taxon>Eukaryota</taxon>
        <taxon>Fungi</taxon>
        <taxon>Dikarya</taxon>
        <taxon>Ascomycota</taxon>
        <taxon>Pezizomycotina</taxon>
        <taxon>Dothideomycetes</taxon>
        <taxon>Dothideomycetidae</taxon>
        <taxon>Dothideales</taxon>
        <taxon>Saccotheciaceae</taxon>
        <taxon>Aureobasidium</taxon>
    </lineage>
</organism>
<protein>
    <recommendedName>
        <fullName evidence="6">PNPLA domain-containing protein</fullName>
    </recommendedName>
</protein>
<feature type="region of interest" description="Disordered" evidence="5">
    <location>
        <begin position="370"/>
        <end position="437"/>
    </location>
</feature>
<feature type="domain" description="PNPLA" evidence="6">
    <location>
        <begin position="1"/>
        <end position="194"/>
    </location>
</feature>
<dbReference type="AlphaFoldDB" id="A0A074YW72"/>
<dbReference type="SUPFAM" id="SSF52151">
    <property type="entry name" value="FabD/lysophospholipase-like"/>
    <property type="match status" value="1"/>
</dbReference>
<dbReference type="Gene3D" id="3.40.1090.10">
    <property type="entry name" value="Cytosolic phospholipase A2 catalytic domain"/>
    <property type="match status" value="1"/>
</dbReference>
<dbReference type="GO" id="GO:0047499">
    <property type="term" value="F:calcium-independent phospholipase A2 activity"/>
    <property type="evidence" value="ECO:0007669"/>
    <property type="project" value="TreeGrafter"/>
</dbReference>
<dbReference type="HOGENOM" id="CLU_618174_0_0_1"/>
<dbReference type="InterPro" id="IPR002641">
    <property type="entry name" value="PNPLA_dom"/>
</dbReference>
<evidence type="ECO:0000256" key="2">
    <source>
        <dbReference type="ARBA" id="ARBA00022963"/>
    </source>
</evidence>
<comment type="caution">
    <text evidence="4">Lacks conserved residue(s) required for the propagation of feature annotation.</text>
</comment>
<dbReference type="PANTHER" id="PTHR24185:SF1">
    <property type="entry name" value="CALCIUM-INDEPENDENT PHOSPHOLIPASE A2-GAMMA"/>
    <property type="match status" value="1"/>
</dbReference>
<dbReference type="OMA" id="ECISAYN"/>
<dbReference type="GO" id="GO:0019369">
    <property type="term" value="P:arachidonate metabolic process"/>
    <property type="evidence" value="ECO:0007669"/>
    <property type="project" value="TreeGrafter"/>
</dbReference>
<reference evidence="7 8" key="1">
    <citation type="journal article" date="2014" name="BMC Genomics">
        <title>Genome sequencing of four Aureobasidium pullulans varieties: biotechnological potential, stress tolerance, and description of new species.</title>
        <authorList>
            <person name="Gostin Ar C."/>
            <person name="Ohm R.A."/>
            <person name="Kogej T."/>
            <person name="Sonjak S."/>
            <person name="Turk M."/>
            <person name="Zajc J."/>
            <person name="Zalar P."/>
            <person name="Grube M."/>
            <person name="Sun H."/>
            <person name="Han J."/>
            <person name="Sharma A."/>
            <person name="Chiniquy J."/>
            <person name="Ngan C.Y."/>
            <person name="Lipzen A."/>
            <person name="Barry K."/>
            <person name="Grigoriev I.V."/>
            <person name="Gunde-Cimerman N."/>
        </authorList>
    </citation>
    <scope>NUCLEOTIDE SEQUENCE [LARGE SCALE GENOMIC DNA]</scope>
    <source>
        <strain evidence="7 8">EXF-2481</strain>
    </source>
</reference>
<keyword evidence="3 4" id="KW-0443">Lipid metabolism</keyword>
<dbReference type="GO" id="GO:0016020">
    <property type="term" value="C:membrane"/>
    <property type="evidence" value="ECO:0007669"/>
    <property type="project" value="TreeGrafter"/>
</dbReference>
<feature type="region of interest" description="Disordered" evidence="5">
    <location>
        <begin position="331"/>
        <end position="358"/>
    </location>
</feature>
<feature type="active site" description="Proton acceptor" evidence="4">
    <location>
        <position position="181"/>
    </location>
</feature>
<dbReference type="GO" id="GO:0016042">
    <property type="term" value="P:lipid catabolic process"/>
    <property type="evidence" value="ECO:0007669"/>
    <property type="project" value="UniProtKB-UniRule"/>
</dbReference>
<keyword evidence="2 4" id="KW-0442">Lipid degradation</keyword>
<evidence type="ECO:0000313" key="8">
    <source>
        <dbReference type="Proteomes" id="UP000030641"/>
    </source>
</evidence>
<dbReference type="GeneID" id="25368496"/>
<dbReference type="PROSITE" id="PS51635">
    <property type="entry name" value="PNPLA"/>
    <property type="match status" value="1"/>
</dbReference>
<sequence>MFGTSTGGIISIMLGRLRMSIEDCIAVYAELSSRIFARKKPFFFVGRNKYDHVELERLIRDVVERHAQQRNAEEPRLRDPLIINEEDKSATGRGTRRPIPCRVGVLAMREDGTNHKYENVHMFRSYQNPTQPGGRSRSGRKALLLNLDVQQSASICKIARATSAAPTYFRPVTIEGLKYIDGGVEVNNPTQHAWAEAASMHKNHPAGPCPNSASHSGIRFLVSVGTGLQASQRVASGGLLLLRLSLLKKGVKSMTDPEKAHEWMTEAADASVYYRFNVDRGMEDMRLDECQMHGSTNYTLKDIAVSVHEYVNKPEIERRLIQLARGLVNHRRQTRGYPSARPEHPTRTHPLPNGVTELSASSPQTIETYPAYELPPQSPHSPRELQDMSPSPARDTTLHQGTRRRSVPMPALTVDTTSGLRSRRPAENEDNHPDTNP</sequence>
<keyword evidence="8" id="KW-1185">Reference proteome</keyword>
<evidence type="ECO:0000256" key="5">
    <source>
        <dbReference type="SAM" id="MobiDB-lite"/>
    </source>
</evidence>
<feature type="active site" description="Nucleophile" evidence="4">
    <location>
        <position position="5"/>
    </location>
</feature>
<accession>A0A074YW72</accession>
<evidence type="ECO:0000313" key="7">
    <source>
        <dbReference type="EMBL" id="KEQ98417.1"/>
    </source>
</evidence>
<dbReference type="EMBL" id="KL584752">
    <property type="protein sequence ID" value="KEQ98417.1"/>
    <property type="molecule type" value="Genomic_DNA"/>
</dbReference>
<proteinExistence type="predicted"/>
<evidence type="ECO:0000259" key="6">
    <source>
        <dbReference type="PROSITE" id="PS51635"/>
    </source>
</evidence>
<dbReference type="RefSeq" id="XP_013347069.1">
    <property type="nucleotide sequence ID" value="XM_013491615.1"/>
</dbReference>